<dbReference type="EMBL" id="CAJJDN010000267">
    <property type="protein sequence ID" value="CAD8130166.1"/>
    <property type="molecule type" value="Genomic_DNA"/>
</dbReference>
<name>A0A8S1RQ04_9CILI</name>
<comment type="caution">
    <text evidence="1">The sequence shown here is derived from an EMBL/GenBank/DDBJ whole genome shotgun (WGS) entry which is preliminary data.</text>
</comment>
<evidence type="ECO:0000313" key="2">
    <source>
        <dbReference type="Proteomes" id="UP000692954"/>
    </source>
</evidence>
<keyword evidence="2" id="KW-1185">Reference proteome</keyword>
<protein>
    <submittedName>
        <fullName evidence="1">Uncharacterized protein</fullName>
    </submittedName>
</protein>
<proteinExistence type="predicted"/>
<dbReference type="AlphaFoldDB" id="A0A8S1RQ04"/>
<accession>A0A8S1RQ04</accession>
<sequence>MELANKIVNQDQIEINKIIREDKAGTKIQKGVKKHKITFIDEIEKGKEAHTVIEVECWEKYNYVFHLKQKQQMNAVSLFDCKYQLQFNLVKNCIRLIFKYQIQSFIFIQQSYNISYYNVNIM</sequence>
<dbReference type="Proteomes" id="UP000692954">
    <property type="component" value="Unassembled WGS sequence"/>
</dbReference>
<organism evidence="1 2">
    <name type="scientific">Paramecium sonneborni</name>
    <dbReference type="NCBI Taxonomy" id="65129"/>
    <lineage>
        <taxon>Eukaryota</taxon>
        <taxon>Sar</taxon>
        <taxon>Alveolata</taxon>
        <taxon>Ciliophora</taxon>
        <taxon>Intramacronucleata</taxon>
        <taxon>Oligohymenophorea</taxon>
        <taxon>Peniculida</taxon>
        <taxon>Parameciidae</taxon>
        <taxon>Paramecium</taxon>
    </lineage>
</organism>
<evidence type="ECO:0000313" key="1">
    <source>
        <dbReference type="EMBL" id="CAD8130166.1"/>
    </source>
</evidence>
<gene>
    <name evidence="1" type="ORF">PSON_ATCC_30995.1.T2670014</name>
</gene>
<reference evidence="1" key="1">
    <citation type="submission" date="2021-01" db="EMBL/GenBank/DDBJ databases">
        <authorList>
            <consortium name="Genoscope - CEA"/>
            <person name="William W."/>
        </authorList>
    </citation>
    <scope>NUCLEOTIDE SEQUENCE</scope>
</reference>